<organism evidence="3 4">
    <name type="scientific">Rhizobium wuzhouense</name>
    <dbReference type="NCBI Taxonomy" id="1986026"/>
    <lineage>
        <taxon>Bacteria</taxon>
        <taxon>Pseudomonadati</taxon>
        <taxon>Pseudomonadota</taxon>
        <taxon>Alphaproteobacteria</taxon>
        <taxon>Hyphomicrobiales</taxon>
        <taxon>Rhizobiaceae</taxon>
        <taxon>Rhizobium/Agrobacterium group</taxon>
        <taxon>Rhizobium</taxon>
    </lineage>
</organism>
<dbReference type="Proteomes" id="UP000247536">
    <property type="component" value="Unassembled WGS sequence"/>
</dbReference>
<gene>
    <name evidence="3" type="ORF">DMY87_15620</name>
</gene>
<feature type="transmembrane region" description="Helical" evidence="1">
    <location>
        <begin position="136"/>
        <end position="157"/>
    </location>
</feature>
<feature type="domain" description="DUF1468" evidence="2">
    <location>
        <begin position="20"/>
        <end position="152"/>
    </location>
</feature>
<evidence type="ECO:0000313" key="4">
    <source>
        <dbReference type="Proteomes" id="UP000247536"/>
    </source>
</evidence>
<proteinExistence type="predicted"/>
<feature type="transmembrane region" description="Helical" evidence="1">
    <location>
        <begin position="83"/>
        <end position="101"/>
    </location>
</feature>
<dbReference type="Pfam" id="PF07331">
    <property type="entry name" value="TctB"/>
    <property type="match status" value="1"/>
</dbReference>
<name>A0ABX5NQ12_9HYPH</name>
<keyword evidence="1" id="KW-1133">Transmembrane helix</keyword>
<dbReference type="EMBL" id="QJRY01000005">
    <property type="protein sequence ID" value="PYB72618.1"/>
    <property type="molecule type" value="Genomic_DNA"/>
</dbReference>
<evidence type="ECO:0000259" key="2">
    <source>
        <dbReference type="Pfam" id="PF07331"/>
    </source>
</evidence>
<keyword evidence="1" id="KW-0812">Transmembrane</keyword>
<dbReference type="InterPro" id="IPR009936">
    <property type="entry name" value="DUF1468"/>
</dbReference>
<accession>A0ABX5NQ12</accession>
<feature type="transmembrane region" description="Helical" evidence="1">
    <location>
        <begin position="107"/>
        <end position="124"/>
    </location>
</feature>
<feature type="transmembrane region" description="Helical" evidence="1">
    <location>
        <begin position="51"/>
        <end position="71"/>
    </location>
</feature>
<feature type="transmembrane region" description="Helical" evidence="1">
    <location>
        <begin position="20"/>
        <end position="39"/>
    </location>
</feature>
<reference evidence="3 4" key="1">
    <citation type="submission" date="2018-06" db="EMBL/GenBank/DDBJ databases">
        <title>Rhizobium wuzhouense sp. nov., isolated from roots of Oryza officinalis.</title>
        <authorList>
            <person name="Yuan T."/>
        </authorList>
    </citation>
    <scope>NUCLEOTIDE SEQUENCE [LARGE SCALE GENOMIC DNA]</scope>
    <source>
        <strain evidence="3 4">W44</strain>
    </source>
</reference>
<protein>
    <submittedName>
        <fullName evidence="3">Tripartite tricarboxylate transporter TctB family protein</fullName>
    </submittedName>
</protein>
<keyword evidence="1" id="KW-0472">Membrane</keyword>
<sequence length="158" mass="17025">MRGNTKMSENTRTHQLIGRISALVLLLLAIAYGIGGSMIEYAFSSDPLGPRFVPVMLAILLGLFTLFYLKFPGSAEDFPTGNALVRVLAVPATLIVCVALMEPLGFAISIFLLTTVTGWIFGASPKLSLIGGVVHAALWWFIFSFLLEVYLPTGAIFG</sequence>
<keyword evidence="4" id="KW-1185">Reference proteome</keyword>
<evidence type="ECO:0000313" key="3">
    <source>
        <dbReference type="EMBL" id="PYB72618.1"/>
    </source>
</evidence>
<comment type="caution">
    <text evidence="3">The sequence shown here is derived from an EMBL/GenBank/DDBJ whole genome shotgun (WGS) entry which is preliminary data.</text>
</comment>
<evidence type="ECO:0000256" key="1">
    <source>
        <dbReference type="SAM" id="Phobius"/>
    </source>
</evidence>